<keyword evidence="1" id="KW-0732">Signal</keyword>
<dbReference type="AlphaFoldDB" id="A0A370DH52"/>
<accession>A0A370DH52</accession>
<dbReference type="GO" id="GO:0004197">
    <property type="term" value="F:cysteine-type endopeptidase activity"/>
    <property type="evidence" value="ECO:0007669"/>
    <property type="project" value="InterPro"/>
</dbReference>
<evidence type="ECO:0000256" key="1">
    <source>
        <dbReference type="SAM" id="SignalP"/>
    </source>
</evidence>
<organism evidence="3 4">
    <name type="scientific">endosymbiont of Escarpia spicata</name>
    <dbReference type="NCBI Taxonomy" id="2200908"/>
    <lineage>
        <taxon>Bacteria</taxon>
        <taxon>Pseudomonadati</taxon>
        <taxon>Pseudomonadota</taxon>
        <taxon>Gammaproteobacteria</taxon>
        <taxon>sulfur-oxidizing symbionts</taxon>
    </lineage>
</organism>
<sequence length="502" mass="55225">MFRIIRLFLMLLLMGVPLSLLALDFEVTAQTTDCSGDIGFSSFDSRDLYKMQSADCSDPNTGQKLQQVLLKSKSGLVTYDVIWVTQEEARNILQQIKEIKAAKIKRLTRPEVVIQKETVIRHERPAAAVPPAATRSAPSVRSDLPGPAINIIDPPIANTRSITNVITPSDADKRIVVGKINSPAGLISLTINGQSHKVDEHGIFKAEVPVSRSKTPVTIIAVDNQGKRGTVEFRLLPEPLQEQPDAAAGTDSDPDIFGTYHALIIANTRYDKLDDLSTPKNDADAIADILKQRYGFTVTRVYDATRYEILSALNKARRELTEKDNLLLYYAGHGEYDKANNRGHWLPVDAETDSTANWISTVAITDILNAMSAKHVLVVADSCYSGALTRAVNTELDPGMSEETRMKWLRVIAKTRSRYVLTSGGVKPVLDDGGNGHSMFANALIDVLNGSKGVLEGSKLFREVKSRVSARAEELNVDQSPQYAQLKRTGHEFGEFLLVGQR</sequence>
<dbReference type="GO" id="GO:0006508">
    <property type="term" value="P:proteolysis"/>
    <property type="evidence" value="ECO:0007669"/>
    <property type="project" value="InterPro"/>
</dbReference>
<gene>
    <name evidence="3" type="ORF">DIZ78_13270</name>
</gene>
<dbReference type="SUPFAM" id="SSF52129">
    <property type="entry name" value="Caspase-like"/>
    <property type="match status" value="1"/>
</dbReference>
<feature type="domain" description="Caspase family p20" evidence="2">
    <location>
        <begin position="262"/>
        <end position="335"/>
    </location>
</feature>
<dbReference type="PANTHER" id="PTHR22576">
    <property type="entry name" value="MUCOSA ASSOCIATED LYMPHOID TISSUE LYMPHOMA TRANSLOCATION PROTEIN 1/PARACASPASE"/>
    <property type="match status" value="1"/>
</dbReference>
<evidence type="ECO:0000259" key="2">
    <source>
        <dbReference type="PROSITE" id="PS50208"/>
    </source>
</evidence>
<dbReference type="PROSITE" id="PS50208">
    <property type="entry name" value="CASPASE_P20"/>
    <property type="match status" value="1"/>
</dbReference>
<name>A0A370DH52_9GAMM</name>
<keyword evidence="4" id="KW-1185">Reference proteome</keyword>
<dbReference type="PANTHER" id="PTHR22576:SF37">
    <property type="entry name" value="MUCOSA-ASSOCIATED LYMPHOID TISSUE LYMPHOMA TRANSLOCATION PROTEIN 1"/>
    <property type="match status" value="1"/>
</dbReference>
<proteinExistence type="predicted"/>
<evidence type="ECO:0000313" key="4">
    <source>
        <dbReference type="Proteomes" id="UP000254771"/>
    </source>
</evidence>
<evidence type="ECO:0000313" key="3">
    <source>
        <dbReference type="EMBL" id="RDH84201.1"/>
    </source>
</evidence>
<dbReference type="Proteomes" id="UP000254771">
    <property type="component" value="Unassembled WGS sequence"/>
</dbReference>
<dbReference type="InterPro" id="IPR029030">
    <property type="entry name" value="Caspase-like_dom_sf"/>
</dbReference>
<dbReference type="InterPro" id="IPR011600">
    <property type="entry name" value="Pept_C14_caspase"/>
</dbReference>
<dbReference type="InterPro" id="IPR052039">
    <property type="entry name" value="Caspase-related_regulators"/>
</dbReference>
<dbReference type="Gene3D" id="3.40.50.1460">
    <property type="match status" value="1"/>
</dbReference>
<comment type="caution">
    <text evidence="3">The sequence shown here is derived from an EMBL/GenBank/DDBJ whole genome shotgun (WGS) entry which is preliminary data.</text>
</comment>
<feature type="signal peptide" evidence="1">
    <location>
        <begin position="1"/>
        <end position="22"/>
    </location>
</feature>
<dbReference type="InterPro" id="IPR001309">
    <property type="entry name" value="Pept_C14_p20"/>
</dbReference>
<feature type="chain" id="PRO_5016935605" evidence="1">
    <location>
        <begin position="23"/>
        <end position="502"/>
    </location>
</feature>
<dbReference type="Pfam" id="PF00656">
    <property type="entry name" value="Peptidase_C14"/>
    <property type="match status" value="1"/>
</dbReference>
<dbReference type="EMBL" id="QFXE01000017">
    <property type="protein sequence ID" value="RDH84201.1"/>
    <property type="molecule type" value="Genomic_DNA"/>
</dbReference>
<protein>
    <submittedName>
        <fullName evidence="3">Peptidase C14</fullName>
    </submittedName>
</protein>
<reference evidence="3 4" key="1">
    <citation type="journal article" date="2018" name="ISME J.">
        <title>Endosymbiont genomes yield clues of tubeworm success.</title>
        <authorList>
            <person name="Li Y."/>
            <person name="Liles M.R."/>
            <person name="Halanych K.M."/>
        </authorList>
    </citation>
    <scope>NUCLEOTIDE SEQUENCE [LARGE SCALE GENOMIC DNA]</scope>
    <source>
        <strain evidence="3">A1462</strain>
    </source>
</reference>